<gene>
    <name evidence="2" type="ORF">CVT24_013077</name>
</gene>
<feature type="region of interest" description="Disordered" evidence="1">
    <location>
        <begin position="340"/>
        <end position="409"/>
    </location>
</feature>
<dbReference type="EMBL" id="NHTK01005960">
    <property type="protein sequence ID" value="PPQ70251.1"/>
    <property type="molecule type" value="Genomic_DNA"/>
</dbReference>
<sequence>MKPQTDFALHRTPDRLLKYQMAMALAYSTRLNFRRLESHTHGFWGLVSEDLVGSKSERVLSIAQYTVSMRRGDASNQNPEHSTNSVKGKPYAQRIPDFIGVWIGRALRVDATPFLLNTTQEERPFPSDPEAKSDIKEWCMHAPHGYVPMSLPSTSPPSSYPSTSTSQINGQPPFWSDILNWSTSRISTYSTLFHIELKRPPSRHIEDPQIFFENLHSAFAGAIKSAQQQWKLILASQPSITRLITIMGVGEWWSFQILQRNCEGQELFPTPTQDGQDYRFLDMKSISTSAAEKPRSRKLPSHLPVPESFRLYDNPAPNSLETEQRGKAAVLFDQIVLTNEKDDSLEEETPLGDDIEYEEEDVMPDDSPDDDNKSTSGEESDSPPGDNIKVQPRQNRNSASQNTSPRASAHRYLRHCNPDLEEQPVCTLRQALPLSHNPSKFMLYGTPASNQRLYLVQELLKREVAILEARHKDFIV</sequence>
<proteinExistence type="predicted"/>
<comment type="caution">
    <text evidence="2">The sequence shown here is derived from an EMBL/GenBank/DDBJ whole genome shotgun (WGS) entry which is preliminary data.</text>
</comment>
<feature type="compositionally biased region" description="Acidic residues" evidence="1">
    <location>
        <begin position="343"/>
        <end position="369"/>
    </location>
</feature>
<evidence type="ECO:0000256" key="1">
    <source>
        <dbReference type="SAM" id="MobiDB-lite"/>
    </source>
</evidence>
<organism evidence="2 3">
    <name type="scientific">Panaeolus cyanescens</name>
    <dbReference type="NCBI Taxonomy" id="181874"/>
    <lineage>
        <taxon>Eukaryota</taxon>
        <taxon>Fungi</taxon>
        <taxon>Dikarya</taxon>
        <taxon>Basidiomycota</taxon>
        <taxon>Agaricomycotina</taxon>
        <taxon>Agaricomycetes</taxon>
        <taxon>Agaricomycetidae</taxon>
        <taxon>Agaricales</taxon>
        <taxon>Agaricineae</taxon>
        <taxon>Galeropsidaceae</taxon>
        <taxon>Panaeolus</taxon>
    </lineage>
</organism>
<keyword evidence="3" id="KW-1185">Reference proteome</keyword>
<evidence type="ECO:0000313" key="3">
    <source>
        <dbReference type="Proteomes" id="UP000284842"/>
    </source>
</evidence>
<dbReference type="Proteomes" id="UP000284842">
    <property type="component" value="Unassembled WGS sequence"/>
</dbReference>
<dbReference type="InParanoid" id="A0A409VVH6"/>
<evidence type="ECO:0000313" key="2">
    <source>
        <dbReference type="EMBL" id="PPQ70251.1"/>
    </source>
</evidence>
<accession>A0A409VVH6</accession>
<dbReference type="OrthoDB" id="3070049at2759"/>
<protein>
    <submittedName>
        <fullName evidence="2">Uncharacterized protein</fullName>
    </submittedName>
</protein>
<name>A0A409VVH6_9AGAR</name>
<reference evidence="2 3" key="1">
    <citation type="journal article" date="2018" name="Evol. Lett.">
        <title>Horizontal gene cluster transfer increased hallucinogenic mushroom diversity.</title>
        <authorList>
            <person name="Reynolds H.T."/>
            <person name="Vijayakumar V."/>
            <person name="Gluck-Thaler E."/>
            <person name="Korotkin H.B."/>
            <person name="Matheny P.B."/>
            <person name="Slot J.C."/>
        </authorList>
    </citation>
    <scope>NUCLEOTIDE SEQUENCE [LARGE SCALE GENOMIC DNA]</scope>
    <source>
        <strain evidence="2 3">2629</strain>
    </source>
</reference>
<feature type="region of interest" description="Disordered" evidence="1">
    <location>
        <begin position="289"/>
        <end position="325"/>
    </location>
</feature>
<feature type="compositionally biased region" description="Polar residues" evidence="1">
    <location>
        <begin position="392"/>
        <end position="406"/>
    </location>
</feature>
<dbReference type="AlphaFoldDB" id="A0A409VVH6"/>